<dbReference type="Gene3D" id="3.40.50.720">
    <property type="entry name" value="NAD(P)-binding Rossmann-like Domain"/>
    <property type="match status" value="1"/>
</dbReference>
<evidence type="ECO:0000256" key="3">
    <source>
        <dbReference type="ARBA" id="ARBA00022958"/>
    </source>
</evidence>
<keyword evidence="2" id="KW-0633">Potassium transport</keyword>
<dbReference type="KEGG" id="taf:THA_1603"/>
<evidence type="ECO:0000259" key="5">
    <source>
        <dbReference type="PROSITE" id="PS51201"/>
    </source>
</evidence>
<evidence type="ECO:0000256" key="4">
    <source>
        <dbReference type="ARBA" id="ARBA00023065"/>
    </source>
</evidence>
<dbReference type="EMBL" id="CP001185">
    <property type="protein sequence ID" value="ACJ76041.1"/>
    <property type="molecule type" value="Genomic_DNA"/>
</dbReference>
<gene>
    <name evidence="6" type="ordered locus">THA_1603</name>
</gene>
<dbReference type="Pfam" id="PF02254">
    <property type="entry name" value="TrkA_N"/>
    <property type="match status" value="1"/>
</dbReference>
<dbReference type="GO" id="GO:0005886">
    <property type="term" value="C:plasma membrane"/>
    <property type="evidence" value="ECO:0007669"/>
    <property type="project" value="InterPro"/>
</dbReference>
<dbReference type="eggNOG" id="COG0569">
    <property type="taxonomic scope" value="Bacteria"/>
</dbReference>
<dbReference type="AlphaFoldDB" id="B7IDG4"/>
<dbReference type="PANTHER" id="PTHR43833:SF5">
    <property type="entry name" value="TRK SYSTEM POTASSIUM UPTAKE PROTEIN TRKA"/>
    <property type="match status" value="1"/>
</dbReference>
<reference evidence="6 7" key="1">
    <citation type="journal article" date="2009" name="J. Bacteriol.">
        <title>The genome of Thermosipho africanus TCF52B: lateral genetic connections to the Firmicutes and Archaea.</title>
        <authorList>
            <person name="Nesboe C.L."/>
            <person name="Bapteste E."/>
            <person name="Curtis B."/>
            <person name="Dahle H."/>
            <person name="Lopez P."/>
            <person name="Macleod D."/>
            <person name="Dlutek M."/>
            <person name="Bowman S."/>
            <person name="Zhaxybayeva O."/>
            <person name="Birkeland N.-K."/>
            <person name="Doolittle W.F."/>
        </authorList>
    </citation>
    <scope>NUCLEOTIDE SEQUENCE [LARGE SCALE GENOMIC DNA]</scope>
    <source>
        <strain evidence="6 7">TCF52B</strain>
    </source>
</reference>
<dbReference type="Proteomes" id="UP000002453">
    <property type="component" value="Chromosome"/>
</dbReference>
<evidence type="ECO:0000256" key="2">
    <source>
        <dbReference type="ARBA" id="ARBA00022538"/>
    </source>
</evidence>
<dbReference type="InterPro" id="IPR050721">
    <property type="entry name" value="Trk_Ktr_HKT_K-transport"/>
</dbReference>
<dbReference type="InterPro" id="IPR036291">
    <property type="entry name" value="NAD(P)-bd_dom_sf"/>
</dbReference>
<dbReference type="OrthoDB" id="9775180at2"/>
<keyword evidence="1" id="KW-0813">Transport</keyword>
<dbReference type="STRING" id="484019.THA_1603"/>
<keyword evidence="7" id="KW-1185">Reference proteome</keyword>
<keyword evidence="4" id="KW-0406">Ion transport</keyword>
<evidence type="ECO:0000313" key="7">
    <source>
        <dbReference type="Proteomes" id="UP000002453"/>
    </source>
</evidence>
<dbReference type="HOGENOM" id="CLU_046525_4_1_0"/>
<accession>B7IDG4</accession>
<keyword evidence="3" id="KW-0630">Potassium</keyword>
<protein>
    <submittedName>
        <fullName evidence="6">TrkA-related protein</fullName>
    </submittedName>
</protein>
<dbReference type="PANTHER" id="PTHR43833">
    <property type="entry name" value="POTASSIUM CHANNEL PROTEIN 2-RELATED-RELATED"/>
    <property type="match status" value="1"/>
</dbReference>
<dbReference type="InterPro" id="IPR003148">
    <property type="entry name" value="RCK_N"/>
</dbReference>
<dbReference type="InterPro" id="IPR006036">
    <property type="entry name" value="K_uptake_TrkA"/>
</dbReference>
<dbReference type="SUPFAM" id="SSF51735">
    <property type="entry name" value="NAD(P)-binding Rossmann-fold domains"/>
    <property type="match status" value="1"/>
</dbReference>
<proteinExistence type="predicted"/>
<feature type="domain" description="RCK N-terminal" evidence="5">
    <location>
        <begin position="6"/>
        <end position="124"/>
    </location>
</feature>
<organism evidence="6 7">
    <name type="scientific">Thermosipho africanus (strain TCF52B)</name>
    <dbReference type="NCBI Taxonomy" id="484019"/>
    <lineage>
        <taxon>Bacteria</taxon>
        <taxon>Thermotogati</taxon>
        <taxon>Thermotogota</taxon>
        <taxon>Thermotogae</taxon>
        <taxon>Thermotogales</taxon>
        <taxon>Fervidobacteriaceae</taxon>
        <taxon>Thermosipho</taxon>
    </lineage>
</organism>
<evidence type="ECO:0000256" key="1">
    <source>
        <dbReference type="ARBA" id="ARBA00022448"/>
    </source>
</evidence>
<dbReference type="PRINTS" id="PR00335">
    <property type="entry name" value="KUPTAKETRKA"/>
</dbReference>
<evidence type="ECO:0000313" key="6">
    <source>
        <dbReference type="EMBL" id="ACJ76041.1"/>
    </source>
</evidence>
<sequence length="141" mass="15534">MRKTNELFIVIIGCGKVGGNIASMASSIGHSVVVIDKNQESFENLSPEFTGFTIIGDATEKDVLENAKISKADYVFVLTEDDNTNFLISLQCKYYFGAKNIIARVYDPENSVLFLEYNINVVSPTMLLIGDLKNILVGESL</sequence>
<name>B7IDG4_THEAB</name>
<dbReference type="GO" id="GO:0015079">
    <property type="term" value="F:potassium ion transmembrane transporter activity"/>
    <property type="evidence" value="ECO:0007669"/>
    <property type="project" value="InterPro"/>
</dbReference>
<dbReference type="PROSITE" id="PS51201">
    <property type="entry name" value="RCK_N"/>
    <property type="match status" value="1"/>
</dbReference>
<dbReference type="RefSeq" id="WP_004102358.1">
    <property type="nucleotide sequence ID" value="NC_011653.1"/>
</dbReference>